<evidence type="ECO:0000256" key="15">
    <source>
        <dbReference type="HAMAP-Rule" id="MF_00815"/>
    </source>
</evidence>
<reference evidence="16 17" key="1">
    <citation type="submission" date="2015-02" db="EMBL/GenBank/DDBJ databases">
        <title>Complete genome sequence of Kangiella geojedonensis strain YCS-5T.</title>
        <authorList>
            <person name="Kim K.M."/>
        </authorList>
    </citation>
    <scope>NUCLEOTIDE SEQUENCE [LARGE SCALE GENOMIC DNA]</scope>
    <source>
        <strain evidence="16 17">YCS-5</strain>
    </source>
</reference>
<evidence type="ECO:0000256" key="7">
    <source>
        <dbReference type="ARBA" id="ARBA00022781"/>
    </source>
</evidence>
<name>A0A0F6RDR3_9GAMM</name>
<dbReference type="PATRIC" id="fig|914150.5.peg.2294"/>
<dbReference type="Proteomes" id="UP000034071">
    <property type="component" value="Chromosome"/>
</dbReference>
<dbReference type="GO" id="GO:0045259">
    <property type="term" value="C:proton-transporting ATP synthase complex"/>
    <property type="evidence" value="ECO:0007669"/>
    <property type="project" value="UniProtKB-KW"/>
</dbReference>
<keyword evidence="9 15" id="KW-0472">Membrane</keyword>
<evidence type="ECO:0000256" key="13">
    <source>
        <dbReference type="ARBA" id="ARBA00071828"/>
    </source>
</evidence>
<dbReference type="Pfam" id="PF00231">
    <property type="entry name" value="ATP-synt"/>
    <property type="match status" value="1"/>
</dbReference>
<dbReference type="InterPro" id="IPR023632">
    <property type="entry name" value="ATP_synth_F1_gsu_CS"/>
</dbReference>
<dbReference type="FunFam" id="3.40.1380.10:FF:000001">
    <property type="entry name" value="ATP synthase gamma chain"/>
    <property type="match status" value="1"/>
</dbReference>
<comment type="subunit">
    <text evidence="4 15">F-type ATPases have 2 components, CF(1) - the catalytic core - and CF(0) - the membrane proton channel. CF(1) has five subunits: alpha(3), beta(3), gamma(1), delta(1), epsilon(1). CF(0) has three main subunits: a, b and c.</text>
</comment>
<sequence length="286" mass="31763">MSGAKEIRTKIGSIKNTQKITSAMEMVAASKMRKAQDRMASSRPYAEKIRTVIKHIAQGTPEYRHAYITERDVKRVGYIVVSTDRGLCGGLNINLFKKALNSMKEWSDQDIEVDMCLIGSKATSFFKRVGGSVVAKSSNLGDTPEIDDLIGAVKVMLKAYDEGRIDRLFVVTNEFVNSMTQEPKVEQLLPLPVGQDDELRHHWDYLYEPEAKPLLDKLMVRFIESQVYQAVVENIACEQAARMVAMKAASDNAGDLIDDLELVYNKARQAAITQELAEISAGAAAV</sequence>
<evidence type="ECO:0000256" key="10">
    <source>
        <dbReference type="ARBA" id="ARBA00023196"/>
    </source>
</evidence>
<keyword evidence="17" id="KW-1185">Reference proteome</keyword>
<dbReference type="InterPro" id="IPR035968">
    <property type="entry name" value="ATP_synth_F1_ATPase_gsu"/>
</dbReference>
<keyword evidence="8 15" id="KW-0406">Ion transport</keyword>
<dbReference type="GO" id="GO:0042777">
    <property type="term" value="P:proton motive force-driven plasma membrane ATP synthesis"/>
    <property type="evidence" value="ECO:0007669"/>
    <property type="project" value="UniProtKB-UniRule"/>
</dbReference>
<dbReference type="Gene3D" id="1.10.287.80">
    <property type="entry name" value="ATP synthase, gamma subunit, helix hairpin domain"/>
    <property type="match status" value="2"/>
</dbReference>
<dbReference type="RefSeq" id="WP_046562160.1">
    <property type="nucleotide sequence ID" value="NZ_CP010975.1"/>
</dbReference>
<evidence type="ECO:0000256" key="6">
    <source>
        <dbReference type="ARBA" id="ARBA00022475"/>
    </source>
</evidence>
<comment type="similarity">
    <text evidence="3 15">Belongs to the ATPase gamma chain family.</text>
</comment>
<evidence type="ECO:0000256" key="3">
    <source>
        <dbReference type="ARBA" id="ARBA00007681"/>
    </source>
</evidence>
<dbReference type="GO" id="GO:0005886">
    <property type="term" value="C:plasma membrane"/>
    <property type="evidence" value="ECO:0007669"/>
    <property type="project" value="UniProtKB-SubCell"/>
</dbReference>
<keyword evidence="11 15" id="KW-0066">ATP synthesis</keyword>
<accession>A0A0F6RDR3</accession>
<dbReference type="NCBIfam" id="NF004144">
    <property type="entry name" value="PRK05621.1-1"/>
    <property type="match status" value="1"/>
</dbReference>
<evidence type="ECO:0000256" key="9">
    <source>
        <dbReference type="ARBA" id="ARBA00023136"/>
    </source>
</evidence>
<dbReference type="CDD" id="cd12151">
    <property type="entry name" value="F1-ATPase_gamma"/>
    <property type="match status" value="1"/>
</dbReference>
<dbReference type="EMBL" id="CP010975">
    <property type="protein sequence ID" value="AKE53186.1"/>
    <property type="molecule type" value="Genomic_DNA"/>
</dbReference>
<evidence type="ECO:0000256" key="5">
    <source>
        <dbReference type="ARBA" id="ARBA00022448"/>
    </source>
</evidence>
<dbReference type="GO" id="GO:0046933">
    <property type="term" value="F:proton-transporting ATP synthase activity, rotational mechanism"/>
    <property type="evidence" value="ECO:0007669"/>
    <property type="project" value="UniProtKB-UniRule"/>
</dbReference>
<evidence type="ECO:0000313" key="17">
    <source>
        <dbReference type="Proteomes" id="UP000034071"/>
    </source>
</evidence>
<dbReference type="PROSITE" id="PS00153">
    <property type="entry name" value="ATPASE_GAMMA"/>
    <property type="match status" value="1"/>
</dbReference>
<dbReference type="GO" id="GO:0005524">
    <property type="term" value="F:ATP binding"/>
    <property type="evidence" value="ECO:0007669"/>
    <property type="project" value="UniProtKB-UniRule"/>
</dbReference>
<proteinExistence type="inferred from homology"/>
<gene>
    <name evidence="15" type="primary">atpG</name>
    <name evidence="16" type="ORF">TQ33_2264</name>
</gene>
<keyword evidence="6 15" id="KW-1003">Cell membrane</keyword>
<dbReference type="PANTHER" id="PTHR11693">
    <property type="entry name" value="ATP SYNTHASE GAMMA CHAIN"/>
    <property type="match status" value="1"/>
</dbReference>
<evidence type="ECO:0000256" key="2">
    <source>
        <dbReference type="ARBA" id="ARBA00004417"/>
    </source>
</evidence>
<organism evidence="16 17">
    <name type="scientific">Kangiella geojedonensis</name>
    <dbReference type="NCBI Taxonomy" id="914150"/>
    <lineage>
        <taxon>Bacteria</taxon>
        <taxon>Pseudomonadati</taxon>
        <taxon>Pseudomonadota</taxon>
        <taxon>Gammaproteobacteria</taxon>
        <taxon>Kangiellales</taxon>
        <taxon>Kangiellaceae</taxon>
        <taxon>Kangiella</taxon>
    </lineage>
</organism>
<dbReference type="AlphaFoldDB" id="A0A0F6RDR3"/>
<dbReference type="STRING" id="914150.TQ33_2264"/>
<evidence type="ECO:0000256" key="1">
    <source>
        <dbReference type="ARBA" id="ARBA00003456"/>
    </source>
</evidence>
<dbReference type="HAMAP" id="MF_00815">
    <property type="entry name" value="ATP_synth_gamma_bact"/>
    <property type="match status" value="1"/>
</dbReference>
<dbReference type="NCBIfam" id="TIGR01146">
    <property type="entry name" value="ATPsyn_F1gamma"/>
    <property type="match status" value="1"/>
</dbReference>
<dbReference type="PRINTS" id="PR00126">
    <property type="entry name" value="ATPASEGAMMA"/>
</dbReference>
<dbReference type="PANTHER" id="PTHR11693:SF22">
    <property type="entry name" value="ATP SYNTHASE SUBUNIT GAMMA, MITOCHONDRIAL"/>
    <property type="match status" value="1"/>
</dbReference>
<dbReference type="InterPro" id="IPR000131">
    <property type="entry name" value="ATP_synth_F1_gsu"/>
</dbReference>
<evidence type="ECO:0000256" key="8">
    <source>
        <dbReference type="ARBA" id="ARBA00023065"/>
    </source>
</evidence>
<dbReference type="Gene3D" id="3.40.1380.10">
    <property type="match status" value="1"/>
</dbReference>
<keyword evidence="10 15" id="KW-0139">CF(1)</keyword>
<evidence type="ECO:0000256" key="11">
    <source>
        <dbReference type="ARBA" id="ARBA00023310"/>
    </source>
</evidence>
<comment type="function">
    <text evidence="1 15">Produces ATP from ADP in the presence of a proton gradient across the membrane. The gamma chain is believed to be important in regulating ATPase activity and the flow of protons through the CF(0) complex.</text>
</comment>
<evidence type="ECO:0000313" key="16">
    <source>
        <dbReference type="EMBL" id="AKE53186.1"/>
    </source>
</evidence>
<protein>
    <recommendedName>
        <fullName evidence="13 15">ATP synthase gamma chain</fullName>
    </recommendedName>
    <alternativeName>
        <fullName evidence="14 15">ATP synthase F1 sector gamma subunit</fullName>
    </alternativeName>
    <alternativeName>
        <fullName evidence="12 15">F-ATPase gamma subunit</fullName>
    </alternativeName>
</protein>
<dbReference type="KEGG" id="kge:TQ33_2264"/>
<dbReference type="SUPFAM" id="SSF52943">
    <property type="entry name" value="ATP synthase (F1-ATPase), gamma subunit"/>
    <property type="match status" value="1"/>
</dbReference>
<evidence type="ECO:0000256" key="14">
    <source>
        <dbReference type="ARBA" id="ARBA00076789"/>
    </source>
</evidence>
<comment type="subcellular location">
    <subcellularLocation>
        <location evidence="2">Cell inner membrane</location>
        <topology evidence="2">Peripheral membrane protein</topology>
    </subcellularLocation>
    <subcellularLocation>
        <location evidence="15">Cell membrane</location>
        <topology evidence="15">Peripheral membrane protein</topology>
    </subcellularLocation>
</comment>
<keyword evidence="7 15" id="KW-0375">Hydrogen ion transport</keyword>
<evidence type="ECO:0000256" key="12">
    <source>
        <dbReference type="ARBA" id="ARBA00031066"/>
    </source>
</evidence>
<dbReference type="FunFam" id="1.10.287.80:FF:000005">
    <property type="entry name" value="ATP synthase gamma chain"/>
    <property type="match status" value="2"/>
</dbReference>
<dbReference type="HOGENOM" id="CLU_050669_0_1_6"/>
<dbReference type="OrthoDB" id="9812769at2"/>
<keyword evidence="5 15" id="KW-0813">Transport</keyword>
<evidence type="ECO:0000256" key="4">
    <source>
        <dbReference type="ARBA" id="ARBA00011648"/>
    </source>
</evidence>